<keyword evidence="10" id="KW-0961">Cell wall biogenesis/degradation</keyword>
<dbReference type="InterPro" id="IPR012338">
    <property type="entry name" value="Beta-lactam/transpept-like"/>
</dbReference>
<proteinExistence type="inferred from homology"/>
<dbReference type="Pfam" id="PF03717">
    <property type="entry name" value="PBP_dimer"/>
    <property type="match status" value="1"/>
</dbReference>
<accession>A0A3D9SC84</accession>
<evidence type="ECO:0000259" key="13">
    <source>
        <dbReference type="Pfam" id="PF00905"/>
    </source>
</evidence>
<dbReference type="Pfam" id="PF00905">
    <property type="entry name" value="Transpeptidase"/>
    <property type="match status" value="1"/>
</dbReference>
<gene>
    <name evidence="15" type="ORF">A8990_10410</name>
</gene>
<dbReference type="InterPro" id="IPR005311">
    <property type="entry name" value="PBP_dimer"/>
</dbReference>
<dbReference type="GO" id="GO:0071555">
    <property type="term" value="P:cell wall organization"/>
    <property type="evidence" value="ECO:0007669"/>
    <property type="project" value="UniProtKB-KW"/>
</dbReference>
<keyword evidence="16" id="KW-1185">Reference proteome</keyword>
<dbReference type="AlphaFoldDB" id="A0A3D9SC84"/>
<evidence type="ECO:0000256" key="8">
    <source>
        <dbReference type="ARBA" id="ARBA00022989"/>
    </source>
</evidence>
<dbReference type="GO" id="GO:0071972">
    <property type="term" value="F:peptidoglycan L,D-transpeptidase activity"/>
    <property type="evidence" value="ECO:0007669"/>
    <property type="project" value="TreeGrafter"/>
</dbReference>
<evidence type="ECO:0000256" key="4">
    <source>
        <dbReference type="ARBA" id="ARBA00022475"/>
    </source>
</evidence>
<feature type="region of interest" description="Disordered" evidence="11">
    <location>
        <begin position="359"/>
        <end position="379"/>
    </location>
</feature>
<dbReference type="Gene3D" id="3.90.1310.10">
    <property type="entry name" value="Penicillin-binding protein 2a (Domain 2)"/>
    <property type="match status" value="1"/>
</dbReference>
<keyword evidence="4" id="KW-1003">Cell membrane</keyword>
<dbReference type="PANTHER" id="PTHR30627">
    <property type="entry name" value="PEPTIDOGLYCAN D,D-TRANSPEPTIDASE"/>
    <property type="match status" value="1"/>
</dbReference>
<dbReference type="OrthoDB" id="9770103at2"/>
<dbReference type="GO" id="GO:0008658">
    <property type="term" value="F:penicillin binding"/>
    <property type="evidence" value="ECO:0007669"/>
    <property type="project" value="InterPro"/>
</dbReference>
<dbReference type="RefSeq" id="WP_116187857.1">
    <property type="nucleotide sequence ID" value="NZ_QTTN01000004.1"/>
</dbReference>
<dbReference type="InterPro" id="IPR050515">
    <property type="entry name" value="Beta-lactam/transpept"/>
</dbReference>
<comment type="similarity">
    <text evidence="3">Belongs to the transpeptidase family.</text>
</comment>
<dbReference type="InterPro" id="IPR001460">
    <property type="entry name" value="PCN-bd_Tpept"/>
</dbReference>
<evidence type="ECO:0000256" key="5">
    <source>
        <dbReference type="ARBA" id="ARBA00022692"/>
    </source>
</evidence>
<comment type="subcellular location">
    <subcellularLocation>
        <location evidence="2">Cell membrane</location>
    </subcellularLocation>
    <subcellularLocation>
        <location evidence="1">Membrane</location>
        <topology evidence="1">Single-pass membrane protein</topology>
    </subcellularLocation>
</comment>
<evidence type="ECO:0000256" key="7">
    <source>
        <dbReference type="ARBA" id="ARBA00022984"/>
    </source>
</evidence>
<evidence type="ECO:0000256" key="6">
    <source>
        <dbReference type="ARBA" id="ARBA00022960"/>
    </source>
</evidence>
<evidence type="ECO:0000256" key="3">
    <source>
        <dbReference type="ARBA" id="ARBA00007171"/>
    </source>
</evidence>
<evidence type="ECO:0000256" key="10">
    <source>
        <dbReference type="ARBA" id="ARBA00023316"/>
    </source>
</evidence>
<organism evidence="15 16">
    <name type="scientific">Paenibacillus taihuensis</name>
    <dbReference type="NCBI Taxonomy" id="1156355"/>
    <lineage>
        <taxon>Bacteria</taxon>
        <taxon>Bacillati</taxon>
        <taxon>Bacillota</taxon>
        <taxon>Bacilli</taxon>
        <taxon>Bacillales</taxon>
        <taxon>Paenibacillaceae</taxon>
        <taxon>Paenibacillus</taxon>
    </lineage>
</organism>
<name>A0A3D9SC84_9BACL</name>
<evidence type="ECO:0000256" key="9">
    <source>
        <dbReference type="ARBA" id="ARBA00023136"/>
    </source>
</evidence>
<dbReference type="GO" id="GO:0008360">
    <property type="term" value="P:regulation of cell shape"/>
    <property type="evidence" value="ECO:0007669"/>
    <property type="project" value="UniProtKB-KW"/>
</dbReference>
<dbReference type="Proteomes" id="UP000256304">
    <property type="component" value="Unassembled WGS sequence"/>
</dbReference>
<evidence type="ECO:0000313" key="16">
    <source>
        <dbReference type="Proteomes" id="UP000256304"/>
    </source>
</evidence>
<feature type="domain" description="Penicillin-binding protein transpeptidase" evidence="13">
    <location>
        <begin position="309"/>
        <end position="650"/>
    </location>
</feature>
<dbReference type="EMBL" id="QTTN01000004">
    <property type="protein sequence ID" value="REE91503.1"/>
    <property type="molecule type" value="Genomic_DNA"/>
</dbReference>
<dbReference type="PANTHER" id="PTHR30627:SF2">
    <property type="entry name" value="PEPTIDOGLYCAN D,D-TRANSPEPTIDASE MRDA"/>
    <property type="match status" value="1"/>
</dbReference>
<sequence>MQPKEDSSNNKLHRNRDRFSLRLNIFFGVTFLMFSILIVRLAILQFVEGPSLQKQFDRNSTTQVKIPPIRGNILDSHGVPLAYSTSTQSLYYTIQPNLNEKEADALAKRFLKVFTEYGNPVQAITLEEIKKRMDLKHIQNTYSVPRRIKMGLSDNEIAYFTQNRDLFHGVDIVEESVRNYDKDGIAVQLIGYLKKYRGVRESMSKYKNVSDQEDAKLQYLDDEDVGVDGLEYMYQDVLRGQNGLKEYPINAKGTIIGPPKVAVPVKGDNLVLTIDNRVQKLTQQAITDHLSFMKTAPGFYRDGADATTGYAVAMEVKTGKVVAMASMPDYDPNVWAGGSISPEDWLKTTYFQTNGTIRQAYPPYDDEKERNRHPSSMVPLGSTQKPLSVLLGLNEHLFTTHDVFNDTGVFYFGKSNPPVAIHDSQGHAYGMIDAAGAIAHSSNTFMAAEVGNKLYQKYKGIKGVDVWDSYAKQFGLGVSTESGLPGESKGVIDYYHEAETASSQSALIRASFGQQAKYTTLQLAQYAVMLGNKGKRMQPQFVNKIVDQNGNTVQSLMPKVLNTVSFPKEYWDEIYNGMSRVSVQGFDGFKYNFLRKTGTSEQDVGDRKKVENSVFIALAPAEDPVLAVAVVVPDGGFGAFGAAPIARKIFDAYDRYIGLDGKPHP</sequence>
<evidence type="ECO:0000313" key="15">
    <source>
        <dbReference type="EMBL" id="REE91503.1"/>
    </source>
</evidence>
<reference evidence="15 16" key="1">
    <citation type="submission" date="2018-08" db="EMBL/GenBank/DDBJ databases">
        <title>Genomic Encyclopedia of Type Strains, Phase III (KMG-III): the genomes of soil and plant-associated and newly described type strains.</title>
        <authorList>
            <person name="Whitman W."/>
        </authorList>
    </citation>
    <scope>NUCLEOTIDE SEQUENCE [LARGE SCALE GENOMIC DNA]</scope>
    <source>
        <strain evidence="15 16">CGMCC 1.10966</strain>
    </source>
</reference>
<dbReference type="GO" id="GO:0005886">
    <property type="term" value="C:plasma membrane"/>
    <property type="evidence" value="ECO:0007669"/>
    <property type="project" value="UniProtKB-SubCell"/>
</dbReference>
<protein>
    <submittedName>
        <fullName evidence="15">Penicillin-binding protein 2</fullName>
    </submittedName>
</protein>
<keyword evidence="5 12" id="KW-0812">Transmembrane</keyword>
<evidence type="ECO:0000256" key="11">
    <source>
        <dbReference type="SAM" id="MobiDB-lite"/>
    </source>
</evidence>
<keyword evidence="9 12" id="KW-0472">Membrane</keyword>
<feature type="transmembrane region" description="Helical" evidence="12">
    <location>
        <begin position="21"/>
        <end position="43"/>
    </location>
</feature>
<keyword evidence="8 12" id="KW-1133">Transmembrane helix</keyword>
<dbReference type="Gene3D" id="3.40.710.10">
    <property type="entry name" value="DD-peptidase/beta-lactamase superfamily"/>
    <property type="match status" value="1"/>
</dbReference>
<evidence type="ECO:0000256" key="12">
    <source>
        <dbReference type="SAM" id="Phobius"/>
    </source>
</evidence>
<keyword evidence="6" id="KW-0133">Cell shape</keyword>
<evidence type="ECO:0000256" key="1">
    <source>
        <dbReference type="ARBA" id="ARBA00004167"/>
    </source>
</evidence>
<comment type="caution">
    <text evidence="15">The sequence shown here is derived from an EMBL/GenBank/DDBJ whole genome shotgun (WGS) entry which is preliminary data.</text>
</comment>
<dbReference type="InterPro" id="IPR036138">
    <property type="entry name" value="PBP_dimer_sf"/>
</dbReference>
<feature type="domain" description="Penicillin-binding protein dimerisation" evidence="14">
    <location>
        <begin position="65"/>
        <end position="256"/>
    </location>
</feature>
<dbReference type="GO" id="GO:0009252">
    <property type="term" value="P:peptidoglycan biosynthetic process"/>
    <property type="evidence" value="ECO:0007669"/>
    <property type="project" value="UniProtKB-KW"/>
</dbReference>
<evidence type="ECO:0000259" key="14">
    <source>
        <dbReference type="Pfam" id="PF03717"/>
    </source>
</evidence>
<evidence type="ECO:0000256" key="2">
    <source>
        <dbReference type="ARBA" id="ARBA00004236"/>
    </source>
</evidence>
<keyword evidence="7" id="KW-0573">Peptidoglycan synthesis</keyword>
<dbReference type="SUPFAM" id="SSF56601">
    <property type="entry name" value="beta-lactamase/transpeptidase-like"/>
    <property type="match status" value="1"/>
</dbReference>
<dbReference type="SUPFAM" id="SSF56519">
    <property type="entry name" value="Penicillin binding protein dimerisation domain"/>
    <property type="match status" value="1"/>
</dbReference>